<name>V5RID0_SPIAP</name>
<sequence>MIKLSVYRFTKEFLKLLKPEKNYDQISRKDATHQLMHNNRLKNVYIRTIKNYKQKMEALFFKDRIKMEAGFRIINSHGFNSFGFKEEVDLVFCDKRHQVIETYSNFRVNKMTRYVEGTYSIYVLAPNSNKYLNIKNNDILKLYR</sequence>
<evidence type="ECO:0000313" key="1">
    <source>
        <dbReference type="EMBL" id="AHB36223.1"/>
    </source>
</evidence>
<dbReference type="EMBL" id="CP006682">
    <property type="protein sequence ID" value="AHB36223.1"/>
    <property type="molecule type" value="Genomic_DNA"/>
</dbReference>
<dbReference type="PATRIC" id="fig|1276258.3.peg.374"/>
<dbReference type="Proteomes" id="UP000018550">
    <property type="component" value="Chromosome"/>
</dbReference>
<evidence type="ECO:0000313" key="2">
    <source>
        <dbReference type="Proteomes" id="UP000018550"/>
    </source>
</evidence>
<dbReference type="HOGENOM" id="CLU_148700_0_0_14"/>
<protein>
    <submittedName>
        <fullName evidence="1">Uncharacterized protein</fullName>
    </submittedName>
</protein>
<organism evidence="1 2">
    <name type="scientific">Spiroplasma apis B31</name>
    <dbReference type="NCBI Taxonomy" id="1276258"/>
    <lineage>
        <taxon>Bacteria</taxon>
        <taxon>Bacillati</taxon>
        <taxon>Mycoplasmatota</taxon>
        <taxon>Mollicutes</taxon>
        <taxon>Entomoplasmatales</taxon>
        <taxon>Spiroplasmataceae</taxon>
        <taxon>Spiroplasma</taxon>
    </lineage>
</organism>
<accession>V5RID0</accession>
<keyword evidence="2" id="KW-1185">Reference proteome</keyword>
<proteinExistence type="predicted"/>
<gene>
    <name evidence="1" type="ORF">SAPIS_v1c03770</name>
</gene>
<dbReference type="KEGG" id="sapi:SAPIS_v1c03770"/>
<dbReference type="AlphaFoldDB" id="V5RID0"/>
<reference evidence="1 2" key="1">
    <citation type="journal article" date="2014" name="Genome Announc.">
        <title>Complete Genome Sequence of Spiroplasma apis B31T (ATCC 33834), a Bacterium Associated with May Disease of Honeybees (Apis mellifera).</title>
        <authorList>
            <person name="Ku C."/>
            <person name="Lo W.S."/>
            <person name="Chen L.L."/>
            <person name="Kuo C.H."/>
        </authorList>
    </citation>
    <scope>NUCLEOTIDE SEQUENCE [LARGE SCALE GENOMIC DNA]</scope>
    <source>
        <strain evidence="1">B31</strain>
    </source>
</reference>